<feature type="transmembrane region" description="Helical" evidence="10">
    <location>
        <begin position="243"/>
        <end position="265"/>
    </location>
</feature>
<feature type="transmembrane region" description="Helical" evidence="10">
    <location>
        <begin position="215"/>
        <end position="237"/>
    </location>
</feature>
<keyword evidence="8 10" id="KW-1133">Transmembrane helix</keyword>
<evidence type="ECO:0000313" key="11">
    <source>
        <dbReference type="EMBL" id="RZR74163.1"/>
    </source>
</evidence>
<dbReference type="Pfam" id="PF03083">
    <property type="entry name" value="MtN3_slv"/>
    <property type="match status" value="2"/>
</dbReference>
<proteinExistence type="inferred from homology"/>
<comment type="caution">
    <text evidence="10">Lacks conserved residue(s) required for the propagation of feature annotation.</text>
</comment>
<dbReference type="Gene3D" id="1.20.1280.290">
    <property type="match status" value="2"/>
</dbReference>
<feature type="transmembrane region" description="Helical" evidence="10">
    <location>
        <begin position="20"/>
        <end position="40"/>
    </location>
</feature>
<evidence type="ECO:0000256" key="10">
    <source>
        <dbReference type="RuleBase" id="RU910715"/>
    </source>
</evidence>
<reference evidence="11" key="1">
    <citation type="journal article" date="2018" name="Data Brief">
        <title>Genome sequence data from 17 accessions of Ensete ventricosum, a staple food crop for millions in Ethiopia.</title>
        <authorList>
            <person name="Yemataw Z."/>
            <person name="Muzemil S."/>
            <person name="Ambachew D."/>
            <person name="Tripathi L."/>
            <person name="Tesfaye K."/>
            <person name="Chala A."/>
            <person name="Farbos A."/>
            <person name="O'Neill P."/>
            <person name="Moore K."/>
            <person name="Grant M."/>
            <person name="Studholme D.J."/>
        </authorList>
    </citation>
    <scope>NUCLEOTIDE SEQUENCE [LARGE SCALE GENOMIC DNA]</scope>
    <source>
        <tissue evidence="11">Leaf</tissue>
    </source>
</reference>
<evidence type="ECO:0000256" key="7">
    <source>
        <dbReference type="ARBA" id="ARBA00022737"/>
    </source>
</evidence>
<keyword evidence="6 10" id="KW-0812">Transmembrane</keyword>
<evidence type="ECO:0000256" key="8">
    <source>
        <dbReference type="ARBA" id="ARBA00022989"/>
    </source>
</evidence>
<dbReference type="PANTHER" id="PTHR10791:SF130">
    <property type="entry name" value="BIDIRECTIONAL SUGAR TRANSPORTER SWEET6-RELATED"/>
    <property type="match status" value="1"/>
</dbReference>
<evidence type="ECO:0000256" key="6">
    <source>
        <dbReference type="ARBA" id="ARBA00022692"/>
    </source>
</evidence>
<keyword evidence="5 10" id="KW-0762">Sugar transport</keyword>
<gene>
    <name evidence="11" type="ORF">BHM03_00032944</name>
</gene>
<keyword evidence="3 10" id="KW-0813">Transport</keyword>
<evidence type="ECO:0000256" key="9">
    <source>
        <dbReference type="ARBA" id="ARBA00023136"/>
    </source>
</evidence>
<keyword evidence="4" id="KW-1003">Cell membrane</keyword>
<dbReference type="InterPro" id="IPR004316">
    <property type="entry name" value="SWEET_rpt"/>
</dbReference>
<dbReference type="InterPro" id="IPR047664">
    <property type="entry name" value="SWEET"/>
</dbReference>
<keyword evidence="9 10" id="KW-0472">Membrane</keyword>
<dbReference type="GO" id="GO:0051119">
    <property type="term" value="F:sugar transmembrane transporter activity"/>
    <property type="evidence" value="ECO:0007669"/>
    <property type="project" value="InterPro"/>
</dbReference>
<feature type="transmembrane region" description="Helical" evidence="10">
    <location>
        <begin position="81"/>
        <end position="104"/>
    </location>
</feature>
<dbReference type="Proteomes" id="UP000290560">
    <property type="component" value="Unassembled WGS sequence"/>
</dbReference>
<evidence type="ECO:0000256" key="3">
    <source>
        <dbReference type="ARBA" id="ARBA00022448"/>
    </source>
</evidence>
<keyword evidence="7" id="KW-0677">Repeat</keyword>
<dbReference type="FunFam" id="1.20.1280.290:FF:000001">
    <property type="entry name" value="Bidirectional sugar transporter SWEET"/>
    <property type="match status" value="1"/>
</dbReference>
<feature type="transmembrane region" description="Helical" evidence="10">
    <location>
        <begin position="46"/>
        <end position="69"/>
    </location>
</feature>
<dbReference type="PANTHER" id="PTHR10791">
    <property type="entry name" value="RAG1-ACTIVATING PROTEIN 1"/>
    <property type="match status" value="1"/>
</dbReference>
<evidence type="ECO:0000256" key="1">
    <source>
        <dbReference type="ARBA" id="ARBA00004651"/>
    </source>
</evidence>
<evidence type="ECO:0000256" key="4">
    <source>
        <dbReference type="ARBA" id="ARBA00022475"/>
    </source>
</evidence>
<organism evidence="11">
    <name type="scientific">Ensete ventricosum</name>
    <name type="common">Abyssinian banana</name>
    <name type="synonym">Musa ensete</name>
    <dbReference type="NCBI Taxonomy" id="4639"/>
    <lineage>
        <taxon>Eukaryota</taxon>
        <taxon>Viridiplantae</taxon>
        <taxon>Streptophyta</taxon>
        <taxon>Embryophyta</taxon>
        <taxon>Tracheophyta</taxon>
        <taxon>Spermatophyta</taxon>
        <taxon>Magnoliopsida</taxon>
        <taxon>Liliopsida</taxon>
        <taxon>Zingiberales</taxon>
        <taxon>Musaceae</taxon>
        <taxon>Ensete</taxon>
    </lineage>
</organism>
<comment type="function">
    <text evidence="10">Mediates both low-affinity uptake and efflux of sugar across the membrane.</text>
</comment>
<name>A0A444C1G0_ENSVE</name>
<evidence type="ECO:0000256" key="2">
    <source>
        <dbReference type="ARBA" id="ARBA00007809"/>
    </source>
</evidence>
<dbReference type="EMBL" id="KV876137">
    <property type="protein sequence ID" value="RZR74163.1"/>
    <property type="molecule type" value="Genomic_DNA"/>
</dbReference>
<dbReference type="GO" id="GO:0005886">
    <property type="term" value="C:plasma membrane"/>
    <property type="evidence" value="ECO:0007669"/>
    <property type="project" value="UniProtKB-SubCell"/>
</dbReference>
<dbReference type="AlphaFoldDB" id="A0A444C1G0"/>
<accession>A0A444C1G0</accession>
<protein>
    <recommendedName>
        <fullName evidence="10">Bidirectional sugar transporter SWEET</fullName>
    </recommendedName>
</protein>
<feature type="transmembrane region" description="Helical" evidence="10">
    <location>
        <begin position="110"/>
        <end position="132"/>
    </location>
</feature>
<comment type="similarity">
    <text evidence="2 10">Belongs to the SWEET sugar transporter family.</text>
</comment>
<sequence length="313" mass="34456">MFRHRPTFVKIWKKGSVQEFSPIPYVATLLNCMMWVVYGLPMVHPHSMLVITINGSGLVIELSYVLLFIVYSSGGKRLKVLVMLLAQTAFVGVVALLVLTLAHTHERRSMIVGVLCVFFGTMMYAAPLSVMVSPPGDARSKCVNVVMVRRGEATRCTTESRLGGDGSQKLDCFWLQLLRHRVEAGQDTSSSSSCVGIRVATHADLSSREPFRVEYMPLSLSLASFFNGVCWTAYALIRFDPYITIPNGLGVMFAVAQLVLYAMYYKSTQMQVEAKKRKAELGLTELVVVKGDANKVVSVPVNGGGGNGENREM</sequence>
<evidence type="ECO:0000256" key="5">
    <source>
        <dbReference type="ARBA" id="ARBA00022597"/>
    </source>
</evidence>
<comment type="subcellular location">
    <subcellularLocation>
        <location evidence="1">Cell membrane</location>
        <topology evidence="1">Multi-pass membrane protein</topology>
    </subcellularLocation>
</comment>